<accession>A0A8H7PIH9</accession>
<keyword evidence="3" id="KW-1185">Reference proteome</keyword>
<organism evidence="2 3">
    <name type="scientific">Umbelopsis vinacea</name>
    <dbReference type="NCBI Taxonomy" id="44442"/>
    <lineage>
        <taxon>Eukaryota</taxon>
        <taxon>Fungi</taxon>
        <taxon>Fungi incertae sedis</taxon>
        <taxon>Mucoromycota</taxon>
        <taxon>Mucoromycotina</taxon>
        <taxon>Umbelopsidomycetes</taxon>
        <taxon>Umbelopsidales</taxon>
        <taxon>Umbelopsidaceae</taxon>
        <taxon>Umbelopsis</taxon>
    </lineage>
</organism>
<dbReference type="AlphaFoldDB" id="A0A8H7PIH9"/>
<feature type="compositionally biased region" description="Polar residues" evidence="1">
    <location>
        <begin position="1"/>
        <end position="17"/>
    </location>
</feature>
<proteinExistence type="predicted"/>
<dbReference type="EMBL" id="JAEPRA010000016">
    <property type="protein sequence ID" value="KAG2174689.1"/>
    <property type="molecule type" value="Genomic_DNA"/>
</dbReference>
<name>A0A8H7PIH9_9FUNG</name>
<feature type="region of interest" description="Disordered" evidence="1">
    <location>
        <begin position="35"/>
        <end position="77"/>
    </location>
</feature>
<reference evidence="2" key="1">
    <citation type="submission" date="2020-12" db="EMBL/GenBank/DDBJ databases">
        <title>Metabolic potential, ecology and presence of endohyphal bacteria is reflected in genomic diversity of Mucoromycotina.</title>
        <authorList>
            <person name="Muszewska A."/>
            <person name="Okrasinska A."/>
            <person name="Steczkiewicz K."/>
            <person name="Drgas O."/>
            <person name="Orlowska M."/>
            <person name="Perlinska-Lenart U."/>
            <person name="Aleksandrzak-Piekarczyk T."/>
            <person name="Szatraj K."/>
            <person name="Zielenkiewicz U."/>
            <person name="Pilsyk S."/>
            <person name="Malc E."/>
            <person name="Mieczkowski P."/>
            <person name="Kruszewska J.S."/>
            <person name="Biernat P."/>
            <person name="Pawlowska J."/>
        </authorList>
    </citation>
    <scope>NUCLEOTIDE SEQUENCE</scope>
    <source>
        <strain evidence="2">WA0000051536</strain>
    </source>
</reference>
<dbReference type="OrthoDB" id="2411130at2759"/>
<protein>
    <submittedName>
        <fullName evidence="2">Uncharacterized protein</fullName>
    </submittedName>
</protein>
<sequence length="77" mass="8353">MKSQTRTVSNSAQNANVPNRYPTLASLRQDQIAAFMPSTYPSSAPTPPSGLPSSPPPLYQNALRDTPVPEYTQHPTN</sequence>
<evidence type="ECO:0000256" key="1">
    <source>
        <dbReference type="SAM" id="MobiDB-lite"/>
    </source>
</evidence>
<evidence type="ECO:0000313" key="2">
    <source>
        <dbReference type="EMBL" id="KAG2174689.1"/>
    </source>
</evidence>
<gene>
    <name evidence="2" type="ORF">INT44_006953</name>
</gene>
<dbReference type="Proteomes" id="UP000612746">
    <property type="component" value="Unassembled WGS sequence"/>
</dbReference>
<evidence type="ECO:0000313" key="3">
    <source>
        <dbReference type="Proteomes" id="UP000612746"/>
    </source>
</evidence>
<feature type="region of interest" description="Disordered" evidence="1">
    <location>
        <begin position="1"/>
        <end position="23"/>
    </location>
</feature>
<comment type="caution">
    <text evidence="2">The sequence shown here is derived from an EMBL/GenBank/DDBJ whole genome shotgun (WGS) entry which is preliminary data.</text>
</comment>
<feature type="compositionally biased region" description="Pro residues" evidence="1">
    <location>
        <begin position="44"/>
        <end position="58"/>
    </location>
</feature>